<name>A0A2M4DA42_ANODA</name>
<feature type="chain" id="PRO_5014669626" evidence="1">
    <location>
        <begin position="22"/>
        <end position="69"/>
    </location>
</feature>
<dbReference type="AlphaFoldDB" id="A0A2M4DA42"/>
<feature type="signal peptide" evidence="1">
    <location>
        <begin position="1"/>
        <end position="21"/>
    </location>
</feature>
<protein>
    <submittedName>
        <fullName evidence="2">Putative secreted protein</fullName>
    </submittedName>
</protein>
<dbReference type="EMBL" id="GGFL01010276">
    <property type="protein sequence ID" value="MBW74454.1"/>
    <property type="molecule type" value="Transcribed_RNA"/>
</dbReference>
<sequence>MLLLLLLLMGILLGVVIRTEATVIVGEALRLDVTGKTSKDRIEIEVRGRCRGFRGVRIFPQHPRLRSSI</sequence>
<keyword evidence="1" id="KW-0732">Signal</keyword>
<proteinExistence type="predicted"/>
<evidence type="ECO:0000313" key="2">
    <source>
        <dbReference type="EMBL" id="MBW74454.1"/>
    </source>
</evidence>
<accession>A0A2M4DA42</accession>
<organism evidence="2">
    <name type="scientific">Anopheles darlingi</name>
    <name type="common">Mosquito</name>
    <dbReference type="NCBI Taxonomy" id="43151"/>
    <lineage>
        <taxon>Eukaryota</taxon>
        <taxon>Metazoa</taxon>
        <taxon>Ecdysozoa</taxon>
        <taxon>Arthropoda</taxon>
        <taxon>Hexapoda</taxon>
        <taxon>Insecta</taxon>
        <taxon>Pterygota</taxon>
        <taxon>Neoptera</taxon>
        <taxon>Endopterygota</taxon>
        <taxon>Diptera</taxon>
        <taxon>Nematocera</taxon>
        <taxon>Culicoidea</taxon>
        <taxon>Culicidae</taxon>
        <taxon>Anophelinae</taxon>
        <taxon>Anopheles</taxon>
    </lineage>
</organism>
<reference evidence="2" key="1">
    <citation type="submission" date="2018-01" db="EMBL/GenBank/DDBJ databases">
        <title>An insight into the sialome of Amazonian anophelines.</title>
        <authorList>
            <person name="Ribeiro J.M."/>
            <person name="Scarpassa V."/>
            <person name="Calvo E."/>
        </authorList>
    </citation>
    <scope>NUCLEOTIDE SEQUENCE</scope>
</reference>
<evidence type="ECO:0000256" key="1">
    <source>
        <dbReference type="SAM" id="SignalP"/>
    </source>
</evidence>